<dbReference type="AlphaFoldDB" id="A0A3S9ANG3"/>
<keyword evidence="1" id="KW-1133">Transmembrane helix</keyword>
<organism evidence="2 3">
    <name type="scientific">Acinetobacter johnsonii</name>
    <dbReference type="NCBI Taxonomy" id="40214"/>
    <lineage>
        <taxon>Bacteria</taxon>
        <taxon>Pseudomonadati</taxon>
        <taxon>Pseudomonadota</taxon>
        <taxon>Gammaproteobacteria</taxon>
        <taxon>Moraxellales</taxon>
        <taxon>Moraxellaceae</taxon>
        <taxon>Acinetobacter</taxon>
    </lineage>
</organism>
<evidence type="ECO:0000313" key="3">
    <source>
        <dbReference type="Proteomes" id="UP000276980"/>
    </source>
</evidence>
<gene>
    <name evidence="2" type="ORF">CFH90_14530</name>
</gene>
<name>A0A3S9ANG3_ACIJO</name>
<protein>
    <submittedName>
        <fullName evidence="2">Uncharacterized protein</fullName>
    </submittedName>
</protein>
<proteinExistence type="predicted"/>
<accession>A0A3S9ANG3</accession>
<evidence type="ECO:0000256" key="1">
    <source>
        <dbReference type="SAM" id="Phobius"/>
    </source>
</evidence>
<feature type="transmembrane region" description="Helical" evidence="1">
    <location>
        <begin position="128"/>
        <end position="146"/>
    </location>
</feature>
<keyword evidence="1" id="KW-0472">Membrane</keyword>
<dbReference type="EMBL" id="CP022298">
    <property type="protein sequence ID" value="AZN65172.1"/>
    <property type="molecule type" value="Genomic_DNA"/>
</dbReference>
<dbReference type="Proteomes" id="UP000276980">
    <property type="component" value="Chromosome"/>
</dbReference>
<reference evidence="2 3" key="1">
    <citation type="submission" date="2017-06" db="EMBL/GenBank/DDBJ databases">
        <title>Complete Genome Sequence of the Carbazole-Degrading Bacterium Acinetobacter johnsonii IC001.</title>
        <authorList>
            <person name="Vejarano F."/>
            <person name="Suzuki-Minakuchi C."/>
            <person name="Ohtsubo Y."/>
            <person name="Tsuda M."/>
            <person name="Okada K."/>
            <person name="Nojiri H."/>
        </authorList>
    </citation>
    <scope>NUCLEOTIDE SEQUENCE [LARGE SCALE GENOMIC DNA]</scope>
    <source>
        <strain evidence="2 3">IC001</strain>
    </source>
</reference>
<keyword evidence="1" id="KW-0812">Transmembrane</keyword>
<sequence length="383" mass="44043">MSLTPKKKKVESITGECKTSNHLNPSKKDIRSQKKFLNELIGYISTHEEIVPNAKALSQSLSVDYKKYEKIKCVQTWVETTDITGFQYSYYSVLGKTLPEFLNKSIQECSFFDVKLMRTGEFVTKDKIINLFTAIVIILATIIESISNLEPSDSLTLDEGFIIIQNIINTYENDDQQKYYKPIAELLVAIKLYAQLNIVDKNIRKPDFLKKNPDYPYSIQDAQKYRDGLYTEVVEHLQEAINQCISIGLFKQYQRSSNSNKKIKNIPVICEGHTLLNNTKLLKKLNGSALNAEGNLKKNHNFEAIDNKILELLKQDKFKNKFKSKNAAAEKIADEIAKDIEVFMENDRANNNHNQYIKLENLPARILKLINKNPELNEHLINK</sequence>
<evidence type="ECO:0000313" key="2">
    <source>
        <dbReference type="EMBL" id="AZN65172.1"/>
    </source>
</evidence>
<dbReference type="RefSeq" id="WP_053579577.1">
    <property type="nucleotide sequence ID" value="NZ_CP022298.1"/>
</dbReference>